<dbReference type="Pfam" id="PF14343">
    <property type="entry name" value="PrcB_C"/>
    <property type="match status" value="1"/>
</dbReference>
<organism evidence="3 4">
    <name type="scientific">Aequorivita antarctica</name>
    <dbReference type="NCBI Taxonomy" id="153266"/>
    <lineage>
        <taxon>Bacteria</taxon>
        <taxon>Pseudomonadati</taxon>
        <taxon>Bacteroidota</taxon>
        <taxon>Flavobacteriia</taxon>
        <taxon>Flavobacteriales</taxon>
        <taxon>Flavobacteriaceae</taxon>
        <taxon>Aequorivita</taxon>
    </lineage>
</organism>
<dbReference type="GO" id="GO:0008233">
    <property type="term" value="F:peptidase activity"/>
    <property type="evidence" value="ECO:0007669"/>
    <property type="project" value="UniProtKB-KW"/>
</dbReference>
<keyword evidence="4" id="KW-1185">Reference proteome</keyword>
<gene>
    <name evidence="3" type="ORF">ESU54_03915</name>
</gene>
<feature type="domain" description="PrcB C-terminal" evidence="2">
    <location>
        <begin position="97"/>
        <end position="151"/>
    </location>
</feature>
<dbReference type="AlphaFoldDB" id="A0A5C6Z4M2"/>
<keyword evidence="1" id="KW-0732">Signal</keyword>
<feature type="chain" id="PRO_5023080939" evidence="1">
    <location>
        <begin position="32"/>
        <end position="167"/>
    </location>
</feature>
<comment type="caution">
    <text evidence="3">The sequence shown here is derived from an EMBL/GenBank/DDBJ whole genome shotgun (WGS) entry which is preliminary data.</text>
</comment>
<keyword evidence="3" id="KW-0645">Protease</keyword>
<evidence type="ECO:0000259" key="2">
    <source>
        <dbReference type="Pfam" id="PF14343"/>
    </source>
</evidence>
<feature type="signal peptide" evidence="1">
    <location>
        <begin position="1"/>
        <end position="31"/>
    </location>
</feature>
<keyword evidence="3" id="KW-0378">Hydrolase</keyword>
<reference evidence="3 4" key="1">
    <citation type="submission" date="2019-08" db="EMBL/GenBank/DDBJ databases">
        <title>Genome of Aequorivita antarctica SW49 (type strain).</title>
        <authorList>
            <person name="Bowman J.P."/>
        </authorList>
    </citation>
    <scope>NUCLEOTIDE SEQUENCE [LARGE SCALE GENOMIC DNA]</scope>
    <source>
        <strain evidence="3 4">SW49</strain>
    </source>
</reference>
<name>A0A5C6Z4M2_9FLAO</name>
<dbReference type="GO" id="GO:0006508">
    <property type="term" value="P:proteolysis"/>
    <property type="evidence" value="ECO:0007669"/>
    <property type="project" value="UniProtKB-KW"/>
</dbReference>
<protein>
    <submittedName>
        <fullName evidence="3">Protease complex subunit PrcB family protein</fullName>
    </submittedName>
</protein>
<dbReference type="EMBL" id="VORT01000002">
    <property type="protein sequence ID" value="TXD74403.1"/>
    <property type="molecule type" value="Genomic_DNA"/>
</dbReference>
<accession>A0A5C6Z4M2</accession>
<sequence>MKSYMKKLYRKYIKSIVILIPLLLLTACKTAVPETNVSGKNIPFQVLISNSHSNFTTQRNLIIETPEVFQEIFATINSTRKPGIPLPEVDFEKENVAFINSGETSTGGHSVAVIEIIEKENKVVIHFEGKGPKAGENATMVISTPFTMVKFKKLPKPMIFEWMLSSN</sequence>
<dbReference type="InterPro" id="IPR025748">
    <property type="entry name" value="PrcB_C_dom"/>
</dbReference>
<evidence type="ECO:0000313" key="3">
    <source>
        <dbReference type="EMBL" id="TXD74403.1"/>
    </source>
</evidence>
<evidence type="ECO:0000313" key="4">
    <source>
        <dbReference type="Proteomes" id="UP000321497"/>
    </source>
</evidence>
<dbReference type="PROSITE" id="PS51257">
    <property type="entry name" value="PROKAR_LIPOPROTEIN"/>
    <property type="match status" value="1"/>
</dbReference>
<proteinExistence type="predicted"/>
<evidence type="ECO:0000256" key="1">
    <source>
        <dbReference type="SAM" id="SignalP"/>
    </source>
</evidence>
<dbReference type="Proteomes" id="UP000321497">
    <property type="component" value="Unassembled WGS sequence"/>
</dbReference>